<reference evidence="1" key="1">
    <citation type="submission" date="2021-01" db="EMBL/GenBank/DDBJ databases">
        <title>Whole genome shotgun sequence of Actinoplanes ferrugineus NBRC 15555.</title>
        <authorList>
            <person name="Komaki H."/>
            <person name="Tamura T."/>
        </authorList>
    </citation>
    <scope>NUCLEOTIDE SEQUENCE</scope>
    <source>
        <strain evidence="1">NBRC 15555</strain>
    </source>
</reference>
<protein>
    <submittedName>
        <fullName evidence="1">Uncharacterized protein</fullName>
    </submittedName>
</protein>
<organism evidence="1 2">
    <name type="scientific">Paractinoplanes ferrugineus</name>
    <dbReference type="NCBI Taxonomy" id="113564"/>
    <lineage>
        <taxon>Bacteria</taxon>
        <taxon>Bacillati</taxon>
        <taxon>Actinomycetota</taxon>
        <taxon>Actinomycetes</taxon>
        <taxon>Micromonosporales</taxon>
        <taxon>Micromonosporaceae</taxon>
        <taxon>Paractinoplanes</taxon>
    </lineage>
</organism>
<dbReference type="RefSeq" id="WP_203815988.1">
    <property type="nucleotide sequence ID" value="NZ_BAAABP010000021.1"/>
</dbReference>
<dbReference type="Proteomes" id="UP000598174">
    <property type="component" value="Unassembled WGS sequence"/>
</dbReference>
<proteinExistence type="predicted"/>
<sequence length="285" mass="31113">MRAAEIRQEWLEIGLSTTPVDRPATEEAIASIYAACRRDRPEFRWVPSPAAALPHLTGLPTHRTLLASIDSSRPPVAADIAAGLSRLRSAVLATYVEPAPDRSPMKRPKGKPWPVLPLDQALAEGLPFHELVHQGVGEALRRTLADNLHNPLRSLLATLLPTGSRTSALSARDHLPVGWYGSQDAAWIAHLDVLRRLRLVSIGPATGAGDPPAMVLVAGDSPLAAFAAWVTLARSGGWWWPGERQCVVAERPTVIRTEPIPGAWHGERRLHHAPVAVEYRDGWFR</sequence>
<comment type="caution">
    <text evidence="1">The sequence shown here is derived from an EMBL/GenBank/DDBJ whole genome shotgun (WGS) entry which is preliminary data.</text>
</comment>
<keyword evidence="2" id="KW-1185">Reference proteome</keyword>
<evidence type="ECO:0000313" key="1">
    <source>
        <dbReference type="EMBL" id="GIE09397.1"/>
    </source>
</evidence>
<evidence type="ECO:0000313" key="2">
    <source>
        <dbReference type="Proteomes" id="UP000598174"/>
    </source>
</evidence>
<name>A0A919IX22_9ACTN</name>
<dbReference type="AlphaFoldDB" id="A0A919IX22"/>
<dbReference type="EMBL" id="BOMM01000008">
    <property type="protein sequence ID" value="GIE09397.1"/>
    <property type="molecule type" value="Genomic_DNA"/>
</dbReference>
<accession>A0A919IX22</accession>
<gene>
    <name evidence="1" type="ORF">Afe05nite_12370</name>
</gene>